<feature type="compositionally biased region" description="Basic and acidic residues" evidence="1">
    <location>
        <begin position="482"/>
        <end position="492"/>
    </location>
</feature>
<dbReference type="Proteomes" id="UP000030655">
    <property type="component" value="Unassembled WGS sequence"/>
</dbReference>
<evidence type="ECO:0000256" key="1">
    <source>
        <dbReference type="SAM" id="MobiDB-lite"/>
    </source>
</evidence>
<feature type="compositionally biased region" description="Basic and acidic residues" evidence="1">
    <location>
        <begin position="914"/>
        <end position="928"/>
    </location>
</feature>
<feature type="compositionally biased region" description="Gly residues" evidence="1">
    <location>
        <begin position="402"/>
        <end position="420"/>
    </location>
</feature>
<keyword evidence="3" id="KW-1185">Reference proteome</keyword>
<sequence>MILLLIISKILCTMHKFTQNNERKNSSAKSITNNTTTENYSKNVGNGEINNDGYGLANEESQGIDRRTQSGGNFGAGMESNFGGNGASAGEELGSLKKAAREGDMGAANSLRRIEAKGEGDDNTLAALANKVNKASTIDAATRDAAGMGGFGEGRIGDKVGSINSRTGTGLDNDKRMFGQSGAVGKEFEGDIGRVPGALSGVVGVGQDKDKSSLAMQDAKGLNNAADLSGAEIQRVGANNEGPGDPGSDLASGLSGELGNLNSSGVNTGIAKQARMMAKKPQDVITGNSGEGTLGQAGHAAGLGAGPPGGGFGGSVAGSRAGSAGGGRKKGATPDKKQGTTMENAAKAVQAGEEEGRKNREASSRPFGPFTGGAKNFGGDKAGKEGFGIGAGDGYNVKKGEGLTGGAGDGLGRGAGGDGGGYDKKRPGSGYGRYGGGPGVFGPNIQGGSFPRSGGVKQGGRGDDQIGLRAIQNAMDDLSPDPSKEKALDDLLKSVGTPDQQKEHPKKKKLKAPKSLKNLINAMKNAIMNKKSRDNLPDILKALEKKQTPPKVFPKFPFKEELVAEPTPEDMIPSLPDGLPQEAVNAQTPEGAAANAQTPEGAAANTQTPEGRSANSQTPQGAAANAQTPEGAAANTQTPEGRSANSQTPQGAAANAQTPEGAAANAQTPEGAAANTQTPEGRSANAQTPQGAAANAQTPEGQLANTQTPIGRAANENTAGGKIANAENMPDFDESDKNKSPYEKAKEDLDKEKGFNDDLKGLNDDENAINDLANAAGEEAKKEAMQNNKGEDEAKKIGENVAKKTKDKMKKDLQDKLKEKLNEDALKNQYTDPQAKKVAKDMKDQILNEPKREGGDEDYSPKAAAQKAAEEAAKEASEKGLTPEEVEKLADDSGRNAFGDNMKDLATNEAMNKGNDRETAEALGEDARQNSFNEGDGKQLTPEEGDALATKEEAIKNALKNEKDPITAQIDGIKSALKNESAKPYEKRDSPAKQLDNDVNTNTLSLIPQDAKVLPIKDGIMKLPLKDTKITKPENDIDKIYNVEKQKLQDLLRNRITTKPYEESPLNSIETPEGIYNLPENAKDMKINDGDIIYTPDQKDKAVADGCKEPFDAFMNIGEFPTLPLYQMYYSLKVRNKSLNFKGKNQSIDPCYDPDKAAAIHIKEGTVKLIPWDSFSKGIKPIITVKKPLPEQMTPKKCKFIKDKMQVKKDIIINPDGTKYLELTPSLGIPQTIEIIDDEAIVDEADLYENIVNPNKNEIKFNRYSNPNTIPKESFNKELDFENKLLTDINNGVIKDSNVLTRRNSFGKKLDDQKDGIKITRKKIFPPKPKIVKNIKVRINRNKKDKKLKKVKKILEKTKEV</sequence>
<proteinExistence type="predicted"/>
<feature type="compositionally biased region" description="Basic and acidic residues" evidence="1">
    <location>
        <begin position="531"/>
        <end position="547"/>
    </location>
</feature>
<feature type="compositionally biased region" description="Basic and acidic residues" evidence="1">
    <location>
        <begin position="778"/>
        <end position="811"/>
    </location>
</feature>
<dbReference type="VEuPathDB" id="MicrosporidiaDB:H312_01555"/>
<feature type="region of interest" description="Disordered" evidence="1">
    <location>
        <begin position="531"/>
        <end position="811"/>
    </location>
</feature>
<gene>
    <name evidence="2" type="ORF">H312_01555</name>
</gene>
<dbReference type="OrthoDB" id="10519020at2759"/>
<reference evidence="2 3" key="2">
    <citation type="submission" date="2014-03" db="EMBL/GenBank/DDBJ databases">
        <title>The Genome Sequence of Anncaliia algerae insect isolate PRA339.</title>
        <authorList>
            <consortium name="The Broad Institute Genome Sequencing Platform"/>
            <consortium name="The Broad Institute Genome Sequencing Center for Infectious Disease"/>
            <person name="Cuomo C."/>
            <person name="Becnel J."/>
            <person name="Sanscrainte N."/>
            <person name="Walker B."/>
            <person name="Young S.K."/>
            <person name="Zeng Q."/>
            <person name="Gargeya S."/>
            <person name="Fitzgerald M."/>
            <person name="Haas B."/>
            <person name="Abouelleil A."/>
            <person name="Alvarado L."/>
            <person name="Arachchi H.M."/>
            <person name="Berlin A.M."/>
            <person name="Chapman S.B."/>
            <person name="Dewar J."/>
            <person name="Goldberg J."/>
            <person name="Griggs A."/>
            <person name="Gujja S."/>
            <person name="Hansen M."/>
            <person name="Howarth C."/>
            <person name="Imamovic A."/>
            <person name="Larimer J."/>
            <person name="McCowan C."/>
            <person name="Murphy C."/>
            <person name="Neiman D."/>
            <person name="Pearson M."/>
            <person name="Priest M."/>
            <person name="Roberts A."/>
            <person name="Saif S."/>
            <person name="Shea T."/>
            <person name="Sisk P."/>
            <person name="Sykes S."/>
            <person name="Wortman J."/>
            <person name="Nusbaum C."/>
            <person name="Birren B."/>
        </authorList>
    </citation>
    <scope>NUCLEOTIDE SEQUENCE [LARGE SCALE GENOMIC DNA]</scope>
    <source>
        <strain evidence="2 3">PRA339</strain>
    </source>
</reference>
<dbReference type="STRING" id="1288291.A0A059F155"/>
<feature type="compositionally biased region" description="Polar residues" evidence="1">
    <location>
        <begin position="604"/>
        <end position="658"/>
    </location>
</feature>
<feature type="compositionally biased region" description="Gly residues" evidence="1">
    <location>
        <begin position="289"/>
        <end position="316"/>
    </location>
</feature>
<feature type="compositionally biased region" description="Basic and acidic residues" evidence="1">
    <location>
        <begin position="834"/>
        <end position="854"/>
    </location>
</feature>
<name>A0A059F155_9MICR</name>
<feature type="compositionally biased region" description="Basic residues" evidence="1">
    <location>
        <begin position="504"/>
        <end position="513"/>
    </location>
</feature>
<feature type="region of interest" description="Disordered" evidence="1">
    <location>
        <begin position="21"/>
        <end position="89"/>
    </location>
</feature>
<protein>
    <submittedName>
        <fullName evidence="2">Uncharacterized protein</fullName>
    </submittedName>
</protein>
<evidence type="ECO:0000313" key="3">
    <source>
        <dbReference type="Proteomes" id="UP000030655"/>
    </source>
</evidence>
<dbReference type="EMBL" id="KK365153">
    <property type="protein sequence ID" value="KCZ81008.1"/>
    <property type="molecule type" value="Genomic_DNA"/>
</dbReference>
<reference evidence="3" key="1">
    <citation type="submission" date="2013-02" db="EMBL/GenBank/DDBJ databases">
        <authorList>
            <consortium name="The Broad Institute Genome Sequencing Platform"/>
            <person name="Cuomo C."/>
            <person name="Becnel J."/>
            <person name="Sanscrainte N."/>
            <person name="Walker B."/>
            <person name="Young S.K."/>
            <person name="Zeng Q."/>
            <person name="Gargeya S."/>
            <person name="Fitzgerald M."/>
            <person name="Haas B."/>
            <person name="Abouelleil A."/>
            <person name="Alvarado L."/>
            <person name="Arachchi H.M."/>
            <person name="Berlin A.M."/>
            <person name="Chapman S.B."/>
            <person name="Dewar J."/>
            <person name="Goldberg J."/>
            <person name="Griggs A."/>
            <person name="Gujja S."/>
            <person name="Hansen M."/>
            <person name="Howarth C."/>
            <person name="Imamovic A."/>
            <person name="Larimer J."/>
            <person name="McCowan C."/>
            <person name="Murphy C."/>
            <person name="Neiman D."/>
            <person name="Pearson M."/>
            <person name="Priest M."/>
            <person name="Roberts A."/>
            <person name="Saif S."/>
            <person name="Shea T."/>
            <person name="Sisk P."/>
            <person name="Sykes S."/>
            <person name="Wortman J."/>
            <person name="Nusbaum C."/>
            <person name="Birren B."/>
        </authorList>
    </citation>
    <scope>NUCLEOTIDE SEQUENCE [LARGE SCALE GENOMIC DNA]</scope>
    <source>
        <strain evidence="3">PRA339</strain>
    </source>
</reference>
<feature type="region of interest" description="Disordered" evidence="1">
    <location>
        <begin position="824"/>
        <end position="952"/>
    </location>
</feature>
<dbReference type="HOGENOM" id="CLU_256972_0_0_1"/>
<feature type="region of interest" description="Disordered" evidence="1">
    <location>
        <begin position="236"/>
        <end position="256"/>
    </location>
</feature>
<feature type="compositionally biased region" description="Basic and acidic residues" evidence="1">
    <location>
        <begin position="868"/>
        <end position="894"/>
    </location>
</feature>
<feature type="region of interest" description="Disordered" evidence="1">
    <location>
        <begin position="272"/>
        <end position="513"/>
    </location>
</feature>
<feature type="compositionally biased region" description="Basic and acidic residues" evidence="1">
    <location>
        <begin position="735"/>
        <end position="763"/>
    </location>
</feature>
<feature type="compositionally biased region" description="Gly residues" evidence="1">
    <location>
        <begin position="429"/>
        <end position="440"/>
    </location>
</feature>
<feature type="compositionally biased region" description="Basic and acidic residues" evidence="1">
    <location>
        <begin position="354"/>
        <end position="363"/>
    </location>
</feature>
<evidence type="ECO:0000313" key="2">
    <source>
        <dbReference type="EMBL" id="KCZ81008.1"/>
    </source>
</evidence>
<organism evidence="2 3">
    <name type="scientific">Anncaliia algerae PRA339</name>
    <dbReference type="NCBI Taxonomy" id="1288291"/>
    <lineage>
        <taxon>Eukaryota</taxon>
        <taxon>Fungi</taxon>
        <taxon>Fungi incertae sedis</taxon>
        <taxon>Microsporidia</taxon>
        <taxon>Tubulinosematoidea</taxon>
        <taxon>Tubulinosematidae</taxon>
        <taxon>Anncaliia</taxon>
    </lineage>
</organism>
<feature type="compositionally biased region" description="Polar residues" evidence="1">
    <location>
        <begin position="27"/>
        <end position="44"/>
    </location>
</feature>
<feature type="compositionally biased region" description="Polar residues" evidence="1">
    <location>
        <begin position="674"/>
        <end position="709"/>
    </location>
</feature>
<accession>A0A059F155</accession>